<sequence length="80" mass="8867">MQCRSDDALNPDRLYDLVAVVIHCGSGPNRGHYISIVKKIDASTIEDFYGLTADTQNPLRLVIFSSIRAVRAYEASLDLP</sequence>
<keyword evidence="3" id="KW-1185">Reference proteome</keyword>
<dbReference type="Proteomes" id="UP000410492">
    <property type="component" value="Unassembled WGS sequence"/>
</dbReference>
<dbReference type="EMBL" id="CAACVG010007863">
    <property type="protein sequence ID" value="VEN47394.1"/>
    <property type="molecule type" value="Genomic_DNA"/>
</dbReference>
<evidence type="ECO:0000313" key="3">
    <source>
        <dbReference type="Proteomes" id="UP000410492"/>
    </source>
</evidence>
<dbReference type="InterPro" id="IPR038765">
    <property type="entry name" value="Papain-like_cys_pep_sf"/>
</dbReference>
<proteinExistence type="predicted"/>
<protein>
    <recommendedName>
        <fullName evidence="1">Peptidase C19 ubiquitin carboxyl-terminal hydrolase domain-containing protein</fullName>
    </recommendedName>
</protein>
<dbReference type="GO" id="GO:0016579">
    <property type="term" value="P:protein deubiquitination"/>
    <property type="evidence" value="ECO:0007669"/>
    <property type="project" value="InterPro"/>
</dbReference>
<evidence type="ECO:0000313" key="2">
    <source>
        <dbReference type="EMBL" id="VEN47394.1"/>
    </source>
</evidence>
<organism evidence="2 3">
    <name type="scientific">Callosobruchus maculatus</name>
    <name type="common">Southern cowpea weevil</name>
    <name type="synonym">Pulse bruchid</name>
    <dbReference type="NCBI Taxonomy" id="64391"/>
    <lineage>
        <taxon>Eukaryota</taxon>
        <taxon>Metazoa</taxon>
        <taxon>Ecdysozoa</taxon>
        <taxon>Arthropoda</taxon>
        <taxon>Hexapoda</taxon>
        <taxon>Insecta</taxon>
        <taxon>Pterygota</taxon>
        <taxon>Neoptera</taxon>
        <taxon>Endopterygota</taxon>
        <taxon>Coleoptera</taxon>
        <taxon>Polyphaga</taxon>
        <taxon>Cucujiformia</taxon>
        <taxon>Chrysomeloidea</taxon>
        <taxon>Chrysomelidae</taxon>
        <taxon>Bruchinae</taxon>
        <taxon>Bruchini</taxon>
        <taxon>Callosobruchus</taxon>
    </lineage>
</organism>
<dbReference type="OrthoDB" id="27652at2759"/>
<feature type="domain" description="Peptidase C19 ubiquitin carboxyl-terminal hydrolase" evidence="1">
    <location>
        <begin position="9"/>
        <end position="39"/>
    </location>
</feature>
<accession>A0A653CJA2</accession>
<dbReference type="PROSITE" id="PS00973">
    <property type="entry name" value="USP_2"/>
    <property type="match status" value="1"/>
</dbReference>
<dbReference type="GO" id="GO:0004843">
    <property type="term" value="F:cysteine-type deubiquitinase activity"/>
    <property type="evidence" value="ECO:0007669"/>
    <property type="project" value="InterPro"/>
</dbReference>
<gene>
    <name evidence="2" type="ORF">CALMAC_LOCUS9174</name>
</gene>
<dbReference type="InterPro" id="IPR001394">
    <property type="entry name" value="Peptidase_C19_UCH"/>
</dbReference>
<dbReference type="Gene3D" id="3.90.70.10">
    <property type="entry name" value="Cysteine proteinases"/>
    <property type="match status" value="1"/>
</dbReference>
<dbReference type="Pfam" id="PF00443">
    <property type="entry name" value="UCH"/>
    <property type="match status" value="1"/>
</dbReference>
<evidence type="ECO:0000259" key="1">
    <source>
        <dbReference type="Pfam" id="PF00443"/>
    </source>
</evidence>
<dbReference type="SUPFAM" id="SSF54001">
    <property type="entry name" value="Cysteine proteinases"/>
    <property type="match status" value="1"/>
</dbReference>
<dbReference type="InterPro" id="IPR018200">
    <property type="entry name" value="USP_CS"/>
</dbReference>
<reference evidence="2 3" key="1">
    <citation type="submission" date="2019-01" db="EMBL/GenBank/DDBJ databases">
        <authorList>
            <person name="Sayadi A."/>
        </authorList>
    </citation>
    <scope>NUCLEOTIDE SEQUENCE [LARGE SCALE GENOMIC DNA]</scope>
</reference>
<name>A0A653CJA2_CALMS</name>
<dbReference type="AlphaFoldDB" id="A0A653CJA2"/>